<accession>A0ACC0FVH1</accession>
<comment type="caution">
    <text evidence="1">The sequence shown here is derived from an EMBL/GenBank/DDBJ whole genome shotgun (WGS) entry which is preliminary data.</text>
</comment>
<evidence type="ECO:0000313" key="1">
    <source>
        <dbReference type="EMBL" id="KAI7992419.1"/>
    </source>
</evidence>
<evidence type="ECO:0000313" key="2">
    <source>
        <dbReference type="Proteomes" id="UP001060215"/>
    </source>
</evidence>
<dbReference type="Proteomes" id="UP001060215">
    <property type="component" value="Chromosome 13"/>
</dbReference>
<protein>
    <submittedName>
        <fullName evidence="1">Uncharacterized protein</fullName>
    </submittedName>
</protein>
<organism evidence="1 2">
    <name type="scientific">Camellia lanceoleosa</name>
    <dbReference type="NCBI Taxonomy" id="1840588"/>
    <lineage>
        <taxon>Eukaryota</taxon>
        <taxon>Viridiplantae</taxon>
        <taxon>Streptophyta</taxon>
        <taxon>Embryophyta</taxon>
        <taxon>Tracheophyta</taxon>
        <taxon>Spermatophyta</taxon>
        <taxon>Magnoliopsida</taxon>
        <taxon>eudicotyledons</taxon>
        <taxon>Gunneridae</taxon>
        <taxon>Pentapetalae</taxon>
        <taxon>asterids</taxon>
        <taxon>Ericales</taxon>
        <taxon>Theaceae</taxon>
        <taxon>Camellia</taxon>
    </lineage>
</organism>
<sequence>MPAPAKAHAAVDDLNSCRIEGGGTSSQASTASDNVVFNPSPRSTIIFMLLPNSKFLINTTFHMYNKSPLPLHLEPPRDLLLERTIATTCDFQAKPMLENLLYSFVSQSSRHHRKNTSTPLLHQHHCRMRTSTPHASATTPPLLHQAFTPNSLCQTPKAHTKLLLLLSWTKS</sequence>
<dbReference type="EMBL" id="CM045770">
    <property type="protein sequence ID" value="KAI7992419.1"/>
    <property type="molecule type" value="Genomic_DNA"/>
</dbReference>
<gene>
    <name evidence="1" type="ORF">LOK49_LG12G03065</name>
</gene>
<reference evidence="1 2" key="1">
    <citation type="journal article" date="2022" name="Plant J.">
        <title>Chromosome-level genome of Camellia lanceoleosa provides a valuable resource for understanding genome evolution and self-incompatibility.</title>
        <authorList>
            <person name="Gong W."/>
            <person name="Xiao S."/>
            <person name="Wang L."/>
            <person name="Liao Z."/>
            <person name="Chang Y."/>
            <person name="Mo W."/>
            <person name="Hu G."/>
            <person name="Li W."/>
            <person name="Zhao G."/>
            <person name="Zhu H."/>
            <person name="Hu X."/>
            <person name="Ji K."/>
            <person name="Xiang X."/>
            <person name="Song Q."/>
            <person name="Yuan D."/>
            <person name="Jin S."/>
            <person name="Zhang L."/>
        </authorList>
    </citation>
    <scope>NUCLEOTIDE SEQUENCE [LARGE SCALE GENOMIC DNA]</scope>
    <source>
        <strain evidence="1">SQ_2022a</strain>
    </source>
</reference>
<keyword evidence="2" id="KW-1185">Reference proteome</keyword>
<proteinExistence type="predicted"/>
<name>A0ACC0FVH1_9ERIC</name>